<organism evidence="5 6">
    <name type="scientific">Caballeronia glathei</name>
    <dbReference type="NCBI Taxonomy" id="60547"/>
    <lineage>
        <taxon>Bacteria</taxon>
        <taxon>Pseudomonadati</taxon>
        <taxon>Pseudomonadota</taxon>
        <taxon>Betaproteobacteria</taxon>
        <taxon>Burkholderiales</taxon>
        <taxon>Burkholderiaceae</taxon>
        <taxon>Caballeronia</taxon>
    </lineage>
</organism>
<sequence length="260" mass="27341">MSTFTNPLKQHFAESGTLFGLWLSLGSADAAEALAHAGFDWLCIDMEHSANDSRDVIDQLRAIAAAHLPSEPIVRVPAAEGWIVKRVLDAGARTLMFPNVESAADAQRIVRLTQYPTADVRDGLRGAAGAVRAAAYGMRRDYMTTANAQIATIVQIESAAALEAVDAIAATPGIDCLFIGPADLAASLGHLGDSKHPDVQAAIDRVVAAAKRAGIASGIFALDVASARQYAQAGIKVIALASDAMWLLKATRQALQEART</sequence>
<comment type="similarity">
    <text evidence="1">Belongs to the HpcH/HpaI aldolase family.</text>
</comment>
<gene>
    <name evidence="5" type="ORF">BG61_26290</name>
</gene>
<dbReference type="Proteomes" id="UP000027466">
    <property type="component" value="Unassembled WGS sequence"/>
</dbReference>
<dbReference type="InterPro" id="IPR015813">
    <property type="entry name" value="Pyrv/PenolPyrv_kinase-like_dom"/>
</dbReference>
<evidence type="ECO:0000313" key="6">
    <source>
        <dbReference type="Proteomes" id="UP000027466"/>
    </source>
</evidence>
<comment type="caution">
    <text evidence="5">The sequence shown here is derived from an EMBL/GenBank/DDBJ whole genome shotgun (WGS) entry which is preliminary data.</text>
</comment>
<evidence type="ECO:0000256" key="1">
    <source>
        <dbReference type="ARBA" id="ARBA00005568"/>
    </source>
</evidence>
<dbReference type="PANTHER" id="PTHR30502">
    <property type="entry name" value="2-KETO-3-DEOXY-L-RHAMNONATE ALDOLASE"/>
    <property type="match status" value="1"/>
</dbReference>
<evidence type="ECO:0000256" key="2">
    <source>
        <dbReference type="ARBA" id="ARBA00022723"/>
    </source>
</evidence>
<keyword evidence="2" id="KW-0479">Metal-binding</keyword>
<dbReference type="Gene3D" id="3.20.20.60">
    <property type="entry name" value="Phosphoenolpyruvate-binding domains"/>
    <property type="match status" value="1"/>
</dbReference>
<dbReference type="SUPFAM" id="SSF51621">
    <property type="entry name" value="Phosphoenolpyruvate/pyruvate domain"/>
    <property type="match status" value="1"/>
</dbReference>
<dbReference type="GO" id="GO:0005737">
    <property type="term" value="C:cytoplasm"/>
    <property type="evidence" value="ECO:0007669"/>
    <property type="project" value="TreeGrafter"/>
</dbReference>
<feature type="domain" description="HpcH/HpaI aldolase/citrate lyase" evidence="4">
    <location>
        <begin position="19"/>
        <end position="248"/>
    </location>
</feature>
<dbReference type="RefSeq" id="WP_035933658.1">
    <property type="nucleotide sequence ID" value="NZ_CADFFX010000013.1"/>
</dbReference>
<keyword evidence="3" id="KW-0456">Lyase</keyword>
<dbReference type="EMBL" id="JFHC01000042">
    <property type="protein sequence ID" value="KDR40339.1"/>
    <property type="molecule type" value="Genomic_DNA"/>
</dbReference>
<dbReference type="STRING" id="60547.GCA_000751215_03454"/>
<dbReference type="InterPro" id="IPR040442">
    <property type="entry name" value="Pyrv_kinase-like_dom_sf"/>
</dbReference>
<protein>
    <submittedName>
        <fullName evidence="5">2-dehydro-3-deoxyglucarate aldolase</fullName>
    </submittedName>
</protein>
<keyword evidence="6" id="KW-1185">Reference proteome</keyword>
<name>A0A069PK72_9BURK</name>
<proteinExistence type="inferred from homology"/>
<evidence type="ECO:0000259" key="4">
    <source>
        <dbReference type="Pfam" id="PF03328"/>
    </source>
</evidence>
<dbReference type="PANTHER" id="PTHR30502:SF0">
    <property type="entry name" value="PHOSPHOENOLPYRUVATE CARBOXYLASE FAMILY PROTEIN"/>
    <property type="match status" value="1"/>
</dbReference>
<evidence type="ECO:0000313" key="5">
    <source>
        <dbReference type="EMBL" id="KDR40339.1"/>
    </source>
</evidence>
<accession>A0A069PK72</accession>
<reference evidence="5 6" key="1">
    <citation type="submission" date="2014-03" db="EMBL/GenBank/DDBJ databases">
        <title>Draft Genome Sequences of Four Burkholderia Strains.</title>
        <authorList>
            <person name="Liu X.Y."/>
            <person name="Li C.X."/>
            <person name="Xu J.H."/>
        </authorList>
    </citation>
    <scope>NUCLEOTIDE SEQUENCE [LARGE SCALE GENOMIC DNA]</scope>
    <source>
        <strain evidence="5 6">DSM 50014</strain>
    </source>
</reference>
<dbReference type="InterPro" id="IPR050251">
    <property type="entry name" value="HpcH-HpaI_aldolase"/>
</dbReference>
<dbReference type="InterPro" id="IPR005000">
    <property type="entry name" value="Aldolase/citrate-lyase_domain"/>
</dbReference>
<dbReference type="GO" id="GO:0046872">
    <property type="term" value="F:metal ion binding"/>
    <property type="evidence" value="ECO:0007669"/>
    <property type="project" value="UniProtKB-KW"/>
</dbReference>
<dbReference type="GO" id="GO:0016832">
    <property type="term" value="F:aldehyde-lyase activity"/>
    <property type="evidence" value="ECO:0007669"/>
    <property type="project" value="TreeGrafter"/>
</dbReference>
<dbReference type="AlphaFoldDB" id="A0A069PK72"/>
<dbReference type="Pfam" id="PF03328">
    <property type="entry name" value="HpcH_HpaI"/>
    <property type="match status" value="1"/>
</dbReference>
<evidence type="ECO:0000256" key="3">
    <source>
        <dbReference type="ARBA" id="ARBA00023239"/>
    </source>
</evidence>